<protein>
    <submittedName>
        <fullName evidence="4">SirA family protein</fullName>
    </submittedName>
</protein>
<feature type="compositionally biased region" description="Basic and acidic residues" evidence="2">
    <location>
        <begin position="7"/>
        <end position="23"/>
    </location>
</feature>
<dbReference type="eggNOG" id="COG0425">
    <property type="taxonomic scope" value="Bacteria"/>
</dbReference>
<reference evidence="5" key="1">
    <citation type="submission" date="2006-08" db="EMBL/GenBank/DDBJ databases">
        <title>Complete sequence of Alkalilimnicola ehrilichei MLHE-1.</title>
        <authorList>
            <person name="Copeland A."/>
            <person name="Lucas S."/>
            <person name="Lapidus A."/>
            <person name="Barry K."/>
            <person name="Detter J.C."/>
            <person name="Glavina del Rio T."/>
            <person name="Hammon N."/>
            <person name="Israni S."/>
            <person name="Dalin E."/>
            <person name="Tice H."/>
            <person name="Pitluck S."/>
            <person name="Sims D."/>
            <person name="Brettin T."/>
            <person name="Bruce D."/>
            <person name="Han C."/>
            <person name="Tapia R."/>
            <person name="Gilna P."/>
            <person name="Schmutz J."/>
            <person name="Larimer F."/>
            <person name="Land M."/>
            <person name="Hauser L."/>
            <person name="Kyrpides N."/>
            <person name="Mikhailova N."/>
            <person name="Oremland R.S."/>
            <person name="Hoeft S.E."/>
            <person name="Switzer-Blum J."/>
            <person name="Kulp T."/>
            <person name="King G."/>
            <person name="Tabita R."/>
            <person name="Witte B."/>
            <person name="Santini J.M."/>
            <person name="Basu P."/>
            <person name="Hollibaugh J.T."/>
            <person name="Xie G."/>
            <person name="Stolz J.F."/>
            <person name="Richardson P."/>
        </authorList>
    </citation>
    <scope>NUCLEOTIDE SEQUENCE [LARGE SCALE GENOMIC DNA]</scope>
    <source>
        <strain evidence="5">ATCC BAA-1101 / DSM 17681 / MLHE-1</strain>
    </source>
</reference>
<dbReference type="eggNOG" id="COG4321">
    <property type="taxonomic scope" value="Bacteria"/>
</dbReference>
<dbReference type="InterPro" id="IPR038268">
    <property type="entry name" value="RHH_sf"/>
</dbReference>
<feature type="domain" description="UPF0033" evidence="3">
    <location>
        <begin position="140"/>
        <end position="164"/>
    </location>
</feature>
<dbReference type="Pfam" id="PF13467">
    <property type="entry name" value="RHH_4"/>
    <property type="match status" value="1"/>
</dbReference>
<dbReference type="HOGENOM" id="CLU_1292190_0_0_6"/>
<evidence type="ECO:0000256" key="2">
    <source>
        <dbReference type="SAM" id="MobiDB-lite"/>
    </source>
</evidence>
<dbReference type="Gene3D" id="1.10.3990.20">
    <property type="entry name" value="protein bp1543"/>
    <property type="match status" value="1"/>
</dbReference>
<keyword evidence="5" id="KW-1185">Reference proteome</keyword>
<accession>Q0A5P7</accession>
<dbReference type="InterPro" id="IPR001455">
    <property type="entry name" value="TusA-like"/>
</dbReference>
<dbReference type="Gene3D" id="3.30.110.40">
    <property type="entry name" value="TusA-like domain"/>
    <property type="match status" value="1"/>
</dbReference>
<dbReference type="Pfam" id="PF01206">
    <property type="entry name" value="TusA"/>
    <property type="match status" value="1"/>
</dbReference>
<dbReference type="CDD" id="cd00291">
    <property type="entry name" value="SirA_YedF_YeeD"/>
    <property type="match status" value="1"/>
</dbReference>
<name>Q0A5P7_ALKEH</name>
<evidence type="ECO:0000256" key="1">
    <source>
        <dbReference type="ARBA" id="ARBA00008984"/>
    </source>
</evidence>
<dbReference type="PANTHER" id="PTHR33279:SF6">
    <property type="entry name" value="SULFUR CARRIER PROTEIN YEDF-RELATED"/>
    <property type="match status" value="1"/>
</dbReference>
<dbReference type="EMBL" id="CP000453">
    <property type="protein sequence ID" value="ABI57840.1"/>
    <property type="molecule type" value="Genomic_DNA"/>
</dbReference>
<dbReference type="SUPFAM" id="SSF64307">
    <property type="entry name" value="SirA-like"/>
    <property type="match status" value="1"/>
</dbReference>
<evidence type="ECO:0000313" key="5">
    <source>
        <dbReference type="Proteomes" id="UP000001962"/>
    </source>
</evidence>
<proteinExistence type="inferred from homology"/>
<organism evidence="4 5">
    <name type="scientific">Alkalilimnicola ehrlichii (strain ATCC BAA-1101 / DSM 17681 / MLHE-1)</name>
    <dbReference type="NCBI Taxonomy" id="187272"/>
    <lineage>
        <taxon>Bacteria</taxon>
        <taxon>Pseudomonadati</taxon>
        <taxon>Pseudomonadota</taxon>
        <taxon>Gammaproteobacteria</taxon>
        <taxon>Chromatiales</taxon>
        <taxon>Ectothiorhodospiraceae</taxon>
        <taxon>Alkalilimnicola</taxon>
    </lineage>
</organism>
<dbReference type="RefSeq" id="WP_011630233.1">
    <property type="nucleotide sequence ID" value="NC_008340.1"/>
</dbReference>
<evidence type="ECO:0000313" key="4">
    <source>
        <dbReference type="EMBL" id="ABI57840.1"/>
    </source>
</evidence>
<evidence type="ECO:0000259" key="3">
    <source>
        <dbReference type="PROSITE" id="PS01148"/>
    </source>
</evidence>
<feature type="region of interest" description="Disordered" evidence="2">
    <location>
        <begin position="1"/>
        <end position="27"/>
    </location>
</feature>
<sequence length="213" mass="23620">MAVVSDRLMEEPRARAGEADSGLRRGPSPLERLFSLCAPEDRKGYEPGRRSLRIDGHCTTIRLEQAFWSVLEEISAEEGMTIPEIIAQVQYHCQSVNDKNMASCLRVLCLKYINTCAWATPGEGTPGTPALPQPGPRMELDTRGLSCPQPILRTKKALRGLEPGEELRVITSDRGSAMDFDVFCQAMGHRLVWERETEEAYVFLLQKGTGGAV</sequence>
<dbReference type="Proteomes" id="UP000001962">
    <property type="component" value="Chromosome"/>
</dbReference>
<dbReference type="AlphaFoldDB" id="Q0A5P7"/>
<dbReference type="PROSITE" id="PS01148">
    <property type="entry name" value="UPF0033"/>
    <property type="match status" value="1"/>
</dbReference>
<dbReference type="InterPro" id="IPR027373">
    <property type="entry name" value="RHH_dom"/>
</dbReference>
<gene>
    <name evidence="4" type="ordered locus">Mlg_2500</name>
</gene>
<dbReference type="InterPro" id="IPR036868">
    <property type="entry name" value="TusA-like_sf"/>
</dbReference>
<dbReference type="OrthoDB" id="5458732at2"/>
<comment type="similarity">
    <text evidence="1">Belongs to the sulfur carrier protein TusA family.</text>
</comment>
<dbReference type="PANTHER" id="PTHR33279">
    <property type="entry name" value="SULFUR CARRIER PROTEIN YEDF-RELATED"/>
    <property type="match status" value="1"/>
</dbReference>
<dbReference type="KEGG" id="aeh:Mlg_2500"/>